<dbReference type="InterPro" id="IPR027417">
    <property type="entry name" value="P-loop_NTPase"/>
</dbReference>
<dbReference type="CDD" id="cd02022">
    <property type="entry name" value="DPCK"/>
    <property type="match status" value="1"/>
</dbReference>
<evidence type="ECO:0000256" key="9">
    <source>
        <dbReference type="NCBIfam" id="TIGR00152"/>
    </source>
</evidence>
<feature type="binding site" evidence="8">
    <location>
        <begin position="11"/>
        <end position="16"/>
    </location>
    <ligand>
        <name>ATP</name>
        <dbReference type="ChEBI" id="CHEBI:30616"/>
    </ligand>
</feature>
<keyword evidence="7 8" id="KW-0173">Coenzyme A biosynthesis</keyword>
<evidence type="ECO:0000256" key="7">
    <source>
        <dbReference type="ARBA" id="ARBA00022993"/>
    </source>
</evidence>
<comment type="catalytic activity">
    <reaction evidence="8">
        <text>3'-dephospho-CoA + ATP = ADP + CoA + H(+)</text>
        <dbReference type="Rhea" id="RHEA:18245"/>
        <dbReference type="ChEBI" id="CHEBI:15378"/>
        <dbReference type="ChEBI" id="CHEBI:30616"/>
        <dbReference type="ChEBI" id="CHEBI:57287"/>
        <dbReference type="ChEBI" id="CHEBI:57328"/>
        <dbReference type="ChEBI" id="CHEBI:456216"/>
        <dbReference type="EC" id="2.7.1.24"/>
    </reaction>
</comment>
<dbReference type="PROSITE" id="PS51219">
    <property type="entry name" value="DPCK"/>
    <property type="match status" value="1"/>
</dbReference>
<evidence type="ECO:0000256" key="3">
    <source>
        <dbReference type="ARBA" id="ARBA00022679"/>
    </source>
</evidence>
<dbReference type="GO" id="GO:0005524">
    <property type="term" value="F:ATP binding"/>
    <property type="evidence" value="ECO:0007669"/>
    <property type="project" value="UniProtKB-UniRule"/>
</dbReference>
<protein>
    <recommendedName>
        <fullName evidence="8 9">Dephospho-CoA kinase</fullName>
        <ecNumber evidence="8 9">2.7.1.24</ecNumber>
    </recommendedName>
    <alternativeName>
        <fullName evidence="8">Dephosphocoenzyme A kinase</fullName>
    </alternativeName>
</protein>
<dbReference type="Gene3D" id="3.40.50.300">
    <property type="entry name" value="P-loop containing nucleotide triphosphate hydrolases"/>
    <property type="match status" value="1"/>
</dbReference>
<dbReference type="GO" id="GO:0004140">
    <property type="term" value="F:dephospho-CoA kinase activity"/>
    <property type="evidence" value="ECO:0007669"/>
    <property type="project" value="UniProtKB-UniRule"/>
</dbReference>
<gene>
    <name evidence="8 10" type="primary">coaE</name>
    <name evidence="10" type="ORF">KL86SPO_30155</name>
</gene>
<organism evidence="10">
    <name type="scientific">uncultured Sporomusa sp</name>
    <dbReference type="NCBI Taxonomy" id="307249"/>
    <lineage>
        <taxon>Bacteria</taxon>
        <taxon>Bacillati</taxon>
        <taxon>Bacillota</taxon>
        <taxon>Negativicutes</taxon>
        <taxon>Selenomonadales</taxon>
        <taxon>Sporomusaceae</taxon>
        <taxon>Sporomusa</taxon>
        <taxon>environmental samples</taxon>
    </lineage>
</organism>
<dbReference type="PANTHER" id="PTHR10695:SF46">
    <property type="entry name" value="BIFUNCTIONAL COENZYME A SYNTHASE-RELATED"/>
    <property type="match status" value="1"/>
</dbReference>
<keyword evidence="5 8" id="KW-0418">Kinase</keyword>
<dbReference type="EMBL" id="FMJE01000003">
    <property type="protein sequence ID" value="SCM79915.1"/>
    <property type="molecule type" value="Genomic_DNA"/>
</dbReference>
<dbReference type="FunFam" id="3.40.50.300:FF:000991">
    <property type="entry name" value="Dephospho-CoA kinase"/>
    <property type="match status" value="1"/>
</dbReference>
<comment type="pathway">
    <text evidence="8">Cofactor biosynthesis; coenzyme A biosynthesis; CoA from (R)-pantothenate: step 5/5.</text>
</comment>
<comment type="subcellular location">
    <subcellularLocation>
        <location evidence="8">Cytoplasm</location>
    </subcellularLocation>
</comment>
<dbReference type="InterPro" id="IPR001977">
    <property type="entry name" value="Depp_CoAkinase"/>
</dbReference>
<dbReference type="UniPathway" id="UPA00241">
    <property type="reaction ID" value="UER00356"/>
</dbReference>
<keyword evidence="2 8" id="KW-0963">Cytoplasm</keyword>
<reference evidence="10" key="1">
    <citation type="submission" date="2016-08" db="EMBL/GenBank/DDBJ databases">
        <authorList>
            <person name="Seilhamer J.J."/>
        </authorList>
    </citation>
    <scope>NUCLEOTIDE SEQUENCE</scope>
    <source>
        <strain evidence="10">86</strain>
    </source>
</reference>
<dbReference type="EC" id="2.7.1.24" evidence="8 9"/>
<sequence length="201" mass="22385">MYVIGLTGGIASGKSTVSKMLGKLGAAIIDADQLSREVTLPGKPAWQEIIKRFGDGIIEPGGEINRKRLGQIIFADSQARFDLEQITHPRIEAETMAAIIRAEQNGCTVAVLDAPLLIEVAWHHKTDSVWVVFVNEQTQLTRLRLRDNISYEDAVARIQAQMTLHEKLNYADVIIDNNGTLENTKAQVLTAWQRIRLLQQS</sequence>
<dbReference type="Pfam" id="PF01121">
    <property type="entry name" value="CoaE"/>
    <property type="match status" value="1"/>
</dbReference>
<evidence type="ECO:0000256" key="2">
    <source>
        <dbReference type="ARBA" id="ARBA00022490"/>
    </source>
</evidence>
<evidence type="ECO:0000256" key="5">
    <source>
        <dbReference type="ARBA" id="ARBA00022777"/>
    </source>
</evidence>
<dbReference type="GO" id="GO:0015937">
    <property type="term" value="P:coenzyme A biosynthetic process"/>
    <property type="evidence" value="ECO:0007669"/>
    <property type="project" value="UniProtKB-UniRule"/>
</dbReference>
<dbReference type="PANTHER" id="PTHR10695">
    <property type="entry name" value="DEPHOSPHO-COA KINASE-RELATED"/>
    <property type="match status" value="1"/>
</dbReference>
<keyword evidence="6 8" id="KW-0067">ATP-binding</keyword>
<keyword evidence="3 8" id="KW-0808">Transferase</keyword>
<keyword evidence="4 8" id="KW-0547">Nucleotide-binding</keyword>
<dbReference type="NCBIfam" id="TIGR00152">
    <property type="entry name" value="dephospho-CoA kinase"/>
    <property type="match status" value="1"/>
</dbReference>
<dbReference type="RefSeq" id="WP_075755735.1">
    <property type="nucleotide sequence ID" value="NZ_LT608335.1"/>
</dbReference>
<dbReference type="HAMAP" id="MF_00376">
    <property type="entry name" value="Dephospho_CoA_kinase"/>
    <property type="match status" value="1"/>
</dbReference>
<name>A0A212LQP2_9FIRM</name>
<evidence type="ECO:0000256" key="4">
    <source>
        <dbReference type="ARBA" id="ARBA00022741"/>
    </source>
</evidence>
<comment type="function">
    <text evidence="8">Catalyzes the phosphorylation of the 3'-hydroxyl group of dephosphocoenzyme A to form coenzyme A.</text>
</comment>
<accession>A0A212LQP2</accession>
<evidence type="ECO:0000313" key="10">
    <source>
        <dbReference type="EMBL" id="SCM79915.1"/>
    </source>
</evidence>
<evidence type="ECO:0000256" key="8">
    <source>
        <dbReference type="HAMAP-Rule" id="MF_00376"/>
    </source>
</evidence>
<dbReference type="AlphaFoldDB" id="A0A212LQP2"/>
<proteinExistence type="inferred from homology"/>
<evidence type="ECO:0000256" key="1">
    <source>
        <dbReference type="ARBA" id="ARBA00009018"/>
    </source>
</evidence>
<evidence type="ECO:0000256" key="6">
    <source>
        <dbReference type="ARBA" id="ARBA00022840"/>
    </source>
</evidence>
<dbReference type="GO" id="GO:0005737">
    <property type="term" value="C:cytoplasm"/>
    <property type="evidence" value="ECO:0007669"/>
    <property type="project" value="UniProtKB-SubCell"/>
</dbReference>
<comment type="similarity">
    <text evidence="1 8">Belongs to the CoaE family.</text>
</comment>
<dbReference type="SUPFAM" id="SSF52540">
    <property type="entry name" value="P-loop containing nucleoside triphosphate hydrolases"/>
    <property type="match status" value="1"/>
</dbReference>